<dbReference type="Pfam" id="PF12974">
    <property type="entry name" value="Phosphonate-bd"/>
    <property type="match status" value="1"/>
</dbReference>
<sequence length="274" mass="29509">MQGQSKIGMPLVSIAMYLTSRPLAEATAELWSFLRRYLLHAGLMGLPETLDQSVAYDEAWLRPDLLLSQTCGYPFATSLRGRVRLVATPVYSHPDCDGPLMRSFIIVRKNSSLRVLEDLRGTTAAINSHNSKSGRNLFRAAVAPLARNGRLFERIIETGSHGGSIAAVIEGRAESAAIDCITLENIRRFDSAKVEGIRIIAETPKAPGLPFISSGGASSQTILLLRGALHAAIREPSLAATRATLGLVDIALLSEADYEPLISFAGDALSQLRA</sequence>
<keyword evidence="1" id="KW-0614">Plasmid</keyword>
<accession>Q2K182</accession>
<dbReference type="PANTHER" id="PTHR35841:SF1">
    <property type="entry name" value="PHOSPHONATES-BINDING PERIPLASMIC PROTEIN"/>
    <property type="match status" value="1"/>
</dbReference>
<reference evidence="1 2" key="1">
    <citation type="journal article" date="2006" name="Proc. Natl. Acad. Sci. U.S.A.">
        <title>The partitioned Rhizobium etli genome: genetic and metabolic redundancy in seven interacting replicons.</title>
        <authorList>
            <person name="Gonzalez V."/>
            <person name="Santamaria R.I."/>
            <person name="Bustos P."/>
            <person name="Hernandez-Gonzalez I."/>
            <person name="Medrano-Soto A."/>
            <person name="Moreno-Hagelsieb G."/>
            <person name="Janga S.C."/>
            <person name="Ramirez M.A."/>
            <person name="Jimenez-Jacinto V."/>
            <person name="Collado-Vides J."/>
            <person name="Davila G."/>
        </authorList>
    </citation>
    <scope>NUCLEOTIDE SEQUENCE [LARGE SCALE GENOMIC DNA]</scope>
    <source>
        <strain evidence="2">ATCC 51251 / DSM 11541 / JCM 21823 / NBRC 15573 / CFN 42</strain>
    </source>
</reference>
<dbReference type="EMBL" id="CP000136">
    <property type="protein sequence ID" value="ABC93240.1"/>
    <property type="molecule type" value="Genomic_DNA"/>
</dbReference>
<dbReference type="Gene3D" id="3.40.190.10">
    <property type="entry name" value="Periplasmic binding protein-like II"/>
    <property type="match status" value="1"/>
</dbReference>
<evidence type="ECO:0000313" key="1">
    <source>
        <dbReference type="EMBL" id="ABC93240.1"/>
    </source>
</evidence>
<dbReference type="SUPFAM" id="SSF53850">
    <property type="entry name" value="Periplasmic binding protein-like II"/>
    <property type="match status" value="1"/>
</dbReference>
<dbReference type="Proteomes" id="UP000001936">
    <property type="component" value="Plasmid p42c"/>
</dbReference>
<evidence type="ECO:0000313" key="2">
    <source>
        <dbReference type="Proteomes" id="UP000001936"/>
    </source>
</evidence>
<dbReference type="KEGG" id="ret:RHE_PC00033"/>
<name>Q2K182_RHIEC</name>
<dbReference type="eggNOG" id="COG3221">
    <property type="taxonomic scope" value="Bacteria"/>
</dbReference>
<organism evidence="1 2">
    <name type="scientific">Rhizobium etli (strain ATCC 51251 / DSM 11541 / JCM 21823 / NBRC 15573 / CFN 42)</name>
    <dbReference type="NCBI Taxonomy" id="347834"/>
    <lineage>
        <taxon>Bacteria</taxon>
        <taxon>Pseudomonadati</taxon>
        <taxon>Pseudomonadota</taxon>
        <taxon>Alphaproteobacteria</taxon>
        <taxon>Hyphomicrobiales</taxon>
        <taxon>Rhizobiaceae</taxon>
        <taxon>Rhizobium/Agrobacterium group</taxon>
        <taxon>Rhizobium</taxon>
    </lineage>
</organism>
<dbReference type="PANTHER" id="PTHR35841">
    <property type="entry name" value="PHOSPHONATES-BINDING PERIPLASMIC PROTEIN"/>
    <property type="match status" value="1"/>
</dbReference>
<proteinExistence type="predicted"/>
<geneLocation type="plasmid" evidence="1 2">
    <name>p42c</name>
</geneLocation>
<dbReference type="AlphaFoldDB" id="Q2K182"/>
<protein>
    <submittedName>
        <fullName evidence="1">Hypothetical conserved protein</fullName>
    </submittedName>
</protein>
<dbReference type="HOGENOM" id="CLU_051472_8_0_5"/>
<gene>
    <name evidence="1" type="ordered locus">RHE_PC00033</name>
</gene>
<keyword evidence="2" id="KW-1185">Reference proteome</keyword>